<evidence type="ECO:0008006" key="4">
    <source>
        <dbReference type="Google" id="ProtNLM"/>
    </source>
</evidence>
<gene>
    <name evidence="2" type="ORF">IXC47_11770</name>
</gene>
<reference evidence="2 3" key="1">
    <citation type="submission" date="2020-11" db="EMBL/GenBank/DDBJ databases">
        <title>WGS of Herminiimonas contaminans strain Marseille-Q4544 isolated from planarians Schmidtea mediterranea.</title>
        <authorList>
            <person name="Kangale L."/>
        </authorList>
    </citation>
    <scope>NUCLEOTIDE SEQUENCE [LARGE SCALE GENOMIC DNA]</scope>
    <source>
        <strain evidence="2 3">Marseille-Q4544</strain>
    </source>
</reference>
<comment type="caution">
    <text evidence="2">The sequence shown here is derived from an EMBL/GenBank/DDBJ whole genome shotgun (WGS) entry which is preliminary data.</text>
</comment>
<dbReference type="EMBL" id="JADOEL010000009">
    <property type="protein sequence ID" value="MBF8178361.1"/>
    <property type="molecule type" value="Genomic_DNA"/>
</dbReference>
<evidence type="ECO:0000256" key="1">
    <source>
        <dbReference type="SAM" id="SignalP"/>
    </source>
</evidence>
<proteinExistence type="predicted"/>
<dbReference type="RefSeq" id="WP_195875747.1">
    <property type="nucleotide sequence ID" value="NZ_JADOEL010000009.1"/>
</dbReference>
<dbReference type="Proteomes" id="UP000657372">
    <property type="component" value="Unassembled WGS sequence"/>
</dbReference>
<name>A0ABS0EU58_9BURK</name>
<keyword evidence="1" id="KW-0732">Signal</keyword>
<feature type="signal peptide" evidence="1">
    <location>
        <begin position="1"/>
        <end position="22"/>
    </location>
</feature>
<accession>A0ABS0EU58</accession>
<keyword evidence="3" id="KW-1185">Reference proteome</keyword>
<sequence>MLKLWFHFCFTLALVQIPLAGAMSAEVTVGAIRYLSGGIGVDEEVELKSMASCYVLEMVSLIKSGPGDQYTADSRVCIRNKVGKAVLDGISEGPFLLANLPDGSYQVVVSEDGNSKPERVLIKKGTHRRLVFV</sequence>
<protein>
    <recommendedName>
        <fullName evidence="4">Carboxypeptidase family protein</fullName>
    </recommendedName>
</protein>
<evidence type="ECO:0000313" key="3">
    <source>
        <dbReference type="Proteomes" id="UP000657372"/>
    </source>
</evidence>
<organism evidence="2 3">
    <name type="scientific">Herminiimonas contaminans</name>
    <dbReference type="NCBI Taxonomy" id="1111140"/>
    <lineage>
        <taxon>Bacteria</taxon>
        <taxon>Pseudomonadati</taxon>
        <taxon>Pseudomonadota</taxon>
        <taxon>Betaproteobacteria</taxon>
        <taxon>Burkholderiales</taxon>
        <taxon>Oxalobacteraceae</taxon>
        <taxon>Herminiimonas</taxon>
    </lineage>
</organism>
<feature type="chain" id="PRO_5045326385" description="Carboxypeptidase family protein" evidence="1">
    <location>
        <begin position="23"/>
        <end position="133"/>
    </location>
</feature>
<evidence type="ECO:0000313" key="2">
    <source>
        <dbReference type="EMBL" id="MBF8178361.1"/>
    </source>
</evidence>